<evidence type="ECO:0000313" key="7">
    <source>
        <dbReference type="EMBL" id="EAT11222.1"/>
    </source>
</evidence>
<dbReference type="GO" id="GO:0008983">
    <property type="term" value="F:protein-glutamate O-methyltransferase activity"/>
    <property type="evidence" value="ECO:0007669"/>
    <property type="project" value="UniProtKB-EC"/>
</dbReference>
<dbReference type="Proteomes" id="UP000004263">
    <property type="component" value="Unassembled WGS sequence"/>
</dbReference>
<feature type="domain" description="CheR-type methyltransferase" evidence="6">
    <location>
        <begin position="7"/>
        <end position="284"/>
    </location>
</feature>
<evidence type="ECO:0000256" key="3">
    <source>
        <dbReference type="ARBA" id="ARBA00022603"/>
    </source>
</evidence>
<dbReference type="Gene3D" id="1.10.155.10">
    <property type="entry name" value="Chemotaxis receptor methyltransferase CheR, N-terminal domain"/>
    <property type="match status" value="1"/>
</dbReference>
<dbReference type="STRING" id="207949.RED65_07334"/>
<comment type="catalytic activity">
    <reaction evidence="1">
        <text>L-glutamyl-[protein] + S-adenosyl-L-methionine = [protein]-L-glutamate 5-O-methyl ester + S-adenosyl-L-homocysteine</text>
        <dbReference type="Rhea" id="RHEA:24452"/>
        <dbReference type="Rhea" id="RHEA-COMP:10208"/>
        <dbReference type="Rhea" id="RHEA-COMP:10311"/>
        <dbReference type="ChEBI" id="CHEBI:29973"/>
        <dbReference type="ChEBI" id="CHEBI:57856"/>
        <dbReference type="ChEBI" id="CHEBI:59789"/>
        <dbReference type="ChEBI" id="CHEBI:82795"/>
        <dbReference type="EC" id="2.1.1.80"/>
    </reaction>
</comment>
<evidence type="ECO:0000256" key="5">
    <source>
        <dbReference type="ARBA" id="ARBA00022691"/>
    </source>
</evidence>
<keyword evidence="8" id="KW-1185">Reference proteome</keyword>
<evidence type="ECO:0000256" key="1">
    <source>
        <dbReference type="ARBA" id="ARBA00001541"/>
    </source>
</evidence>
<dbReference type="PANTHER" id="PTHR24422:SF19">
    <property type="entry name" value="CHEMOTAXIS PROTEIN METHYLTRANSFERASE"/>
    <property type="match status" value="1"/>
</dbReference>
<dbReference type="InterPro" id="IPR022641">
    <property type="entry name" value="CheR_N"/>
</dbReference>
<keyword evidence="4" id="KW-0808">Transferase</keyword>
<dbReference type="SUPFAM" id="SSF47757">
    <property type="entry name" value="Chemotaxis receptor methyltransferase CheR, N-terminal domain"/>
    <property type="match status" value="1"/>
</dbReference>
<evidence type="ECO:0000313" key="8">
    <source>
        <dbReference type="Proteomes" id="UP000004263"/>
    </source>
</evidence>
<sequence>MSSPGWTLQALPQMSDQQFQQWQELLEDRTGIFLAEQRKSLLQSSLMTRMRELECTDYQEYYDQIVHGPMGRIEWAKLIDRLTVQETRFFRDPEAFKYVAQFIQSQRDHIDRKNPLDIWSVGCSSGEEVYSLAMLAHEVLSQTDQQEEFMITGTDISVPVLNKAREGLYSSRRVEVLNQHYLDTYFDEEPKGYSVKPEVKRQTCFAQVNVLEIDQSPQTQRHIIYCQNLLIYFRRWRRQEILNQLVDRLLPGGLLLIGMGEIVEWQHPQLTPVKGESVTAFIKRKI</sequence>
<reference evidence="7 8" key="1">
    <citation type="submission" date="2006-03" db="EMBL/GenBank/DDBJ databases">
        <authorList>
            <person name="Pinhassi J."/>
            <person name="Pedros-Alio C."/>
            <person name="Ferriera S."/>
            <person name="Johnson J."/>
            <person name="Kravitz S."/>
            <person name="Halpern A."/>
            <person name="Remington K."/>
            <person name="Beeson K."/>
            <person name="Tran B."/>
            <person name="Rogers Y.-H."/>
            <person name="Friedman R."/>
            <person name="Venter J.C."/>
        </authorList>
    </citation>
    <scope>NUCLEOTIDE SEQUENCE [LARGE SCALE GENOMIC DNA]</scope>
    <source>
        <strain evidence="7 8">RED65</strain>
    </source>
</reference>
<keyword evidence="3 7" id="KW-0489">Methyltransferase</keyword>
<dbReference type="GO" id="GO:0032259">
    <property type="term" value="P:methylation"/>
    <property type="evidence" value="ECO:0007669"/>
    <property type="project" value="UniProtKB-KW"/>
</dbReference>
<dbReference type="AlphaFoldDB" id="Q1MZ06"/>
<dbReference type="InterPro" id="IPR000780">
    <property type="entry name" value="CheR_MeTrfase"/>
</dbReference>
<dbReference type="InterPro" id="IPR022642">
    <property type="entry name" value="CheR_C"/>
</dbReference>
<dbReference type="PRINTS" id="PR00996">
    <property type="entry name" value="CHERMTFRASE"/>
</dbReference>
<accession>Q1MZ06</accession>
<dbReference type="Pfam" id="PF03705">
    <property type="entry name" value="CheR_N"/>
    <property type="match status" value="1"/>
</dbReference>
<dbReference type="SUPFAM" id="SSF53335">
    <property type="entry name" value="S-adenosyl-L-methionine-dependent methyltransferases"/>
    <property type="match status" value="1"/>
</dbReference>
<dbReference type="SMART" id="SM00138">
    <property type="entry name" value="MeTrc"/>
    <property type="match status" value="1"/>
</dbReference>
<comment type="caution">
    <text evidence="7">The sequence shown here is derived from an EMBL/GenBank/DDBJ whole genome shotgun (WGS) entry which is preliminary data.</text>
</comment>
<proteinExistence type="predicted"/>
<dbReference type="HOGENOM" id="CLU_025854_0_1_6"/>
<dbReference type="RefSeq" id="WP_007016691.1">
    <property type="nucleotide sequence ID" value="NZ_AAQH01000021.1"/>
</dbReference>
<dbReference type="PANTHER" id="PTHR24422">
    <property type="entry name" value="CHEMOTAXIS PROTEIN METHYLTRANSFERASE"/>
    <property type="match status" value="1"/>
</dbReference>
<dbReference type="EC" id="2.1.1.80" evidence="2"/>
<dbReference type="InterPro" id="IPR050903">
    <property type="entry name" value="Bact_Chemotaxis_MeTrfase"/>
</dbReference>
<evidence type="ECO:0000256" key="4">
    <source>
        <dbReference type="ARBA" id="ARBA00022679"/>
    </source>
</evidence>
<dbReference type="Pfam" id="PF01739">
    <property type="entry name" value="CheR"/>
    <property type="match status" value="1"/>
</dbReference>
<dbReference type="EMBL" id="AAQH01000021">
    <property type="protein sequence ID" value="EAT11222.1"/>
    <property type="molecule type" value="Genomic_DNA"/>
</dbReference>
<gene>
    <name evidence="7" type="ORF">RED65_07334</name>
</gene>
<organism evidence="7 8">
    <name type="scientific">Bermanella marisrubri</name>
    <dbReference type="NCBI Taxonomy" id="207949"/>
    <lineage>
        <taxon>Bacteria</taxon>
        <taxon>Pseudomonadati</taxon>
        <taxon>Pseudomonadota</taxon>
        <taxon>Gammaproteobacteria</taxon>
        <taxon>Oceanospirillales</taxon>
        <taxon>Oceanospirillaceae</taxon>
        <taxon>Bermanella</taxon>
    </lineage>
</organism>
<evidence type="ECO:0000256" key="2">
    <source>
        <dbReference type="ARBA" id="ARBA00012534"/>
    </source>
</evidence>
<dbReference type="Gene3D" id="3.40.50.150">
    <property type="entry name" value="Vaccinia Virus protein VP39"/>
    <property type="match status" value="1"/>
</dbReference>
<protein>
    <recommendedName>
        <fullName evidence="2">protein-glutamate O-methyltransferase</fullName>
        <ecNumber evidence="2">2.1.1.80</ecNumber>
    </recommendedName>
</protein>
<dbReference type="InterPro" id="IPR029063">
    <property type="entry name" value="SAM-dependent_MTases_sf"/>
</dbReference>
<name>Q1MZ06_9GAMM</name>
<keyword evidence="5" id="KW-0949">S-adenosyl-L-methionine</keyword>
<evidence type="ECO:0000259" key="6">
    <source>
        <dbReference type="PROSITE" id="PS50123"/>
    </source>
</evidence>
<dbReference type="PROSITE" id="PS50123">
    <property type="entry name" value="CHER"/>
    <property type="match status" value="1"/>
</dbReference>
<dbReference type="InterPro" id="IPR036804">
    <property type="entry name" value="CheR_N_sf"/>
</dbReference>